<dbReference type="PANTHER" id="PTHR10293">
    <property type="entry name" value="GLUTAREDOXIN FAMILY MEMBER"/>
    <property type="match status" value="1"/>
</dbReference>
<evidence type="ECO:0000256" key="1">
    <source>
        <dbReference type="ARBA" id="ARBA00002853"/>
    </source>
</evidence>
<accession>A0A0C1S066</accession>
<dbReference type="Gene3D" id="3.40.30.10">
    <property type="entry name" value="Glutaredoxin"/>
    <property type="match status" value="1"/>
</dbReference>
<dbReference type="Pfam" id="PF00462">
    <property type="entry name" value="Glutaredoxin"/>
    <property type="match status" value="1"/>
</dbReference>
<evidence type="ECO:0000256" key="5">
    <source>
        <dbReference type="ARBA" id="ARBA00023004"/>
    </source>
</evidence>
<comment type="similarity">
    <text evidence="2 8">Belongs to the glutaredoxin family. Monothiol subfamily.</text>
</comment>
<comment type="function">
    <text evidence="1">Monothiol glutaredoxin involved in the biogenesis of iron-sulfur clusters.</text>
</comment>
<dbReference type="HOGENOM" id="CLU_026126_2_1_6"/>
<feature type="binding site" evidence="9">
    <location>
        <position position="29"/>
    </location>
    <ligand>
        <name>[2Fe-2S] cluster</name>
        <dbReference type="ChEBI" id="CHEBI:190135"/>
        <note>ligand shared between dimeric partners</note>
    </ligand>
</feature>
<comment type="caution">
    <text evidence="11">The sequence shown here is derived from an EMBL/GenBank/DDBJ whole genome shotgun (WGS) entry which is preliminary data.</text>
</comment>
<keyword evidence="6 9" id="KW-0411">Iron-sulfur</keyword>
<evidence type="ECO:0000256" key="8">
    <source>
        <dbReference type="PIRNR" id="PIRNR005894"/>
    </source>
</evidence>
<evidence type="ECO:0000313" key="12">
    <source>
        <dbReference type="Proteomes" id="UP000054529"/>
    </source>
</evidence>
<dbReference type="CDD" id="cd03028">
    <property type="entry name" value="GRX_PICOT_like"/>
    <property type="match status" value="1"/>
</dbReference>
<keyword evidence="3 9" id="KW-0001">2Fe-2S</keyword>
<dbReference type="InterPro" id="IPR036249">
    <property type="entry name" value="Thioredoxin-like_sf"/>
</dbReference>
<protein>
    <recommendedName>
        <fullName evidence="8">Glutaredoxin</fullName>
    </recommendedName>
</protein>
<reference evidence="11 12" key="1">
    <citation type="journal article" date="2014" name="G3 (Bethesda)">
        <title>Genome sequence of Candidatus Riesia pediculischaeffi, endosymbiont of chimpanzee lice, and genomic comparison of recently acquired endosymbionts from human and chimpanzee lice.</title>
        <authorList>
            <person name="Boyd B.M."/>
            <person name="Allen J.M."/>
            <person name="de Crecy-Lagard V."/>
            <person name="Reed D.L."/>
        </authorList>
    </citation>
    <scope>NUCLEOTIDE SEQUENCE [LARGE SCALE GENOMIC DNA]</scope>
    <source>
        <strain evidence="11 12">PTSU</strain>
    </source>
</reference>
<dbReference type="AlphaFoldDB" id="A0A0C1S066"/>
<evidence type="ECO:0000256" key="9">
    <source>
        <dbReference type="PIRSR" id="PIRSR005894-2"/>
    </source>
</evidence>
<dbReference type="GO" id="GO:0046872">
    <property type="term" value="F:metal ion binding"/>
    <property type="evidence" value="ECO:0007669"/>
    <property type="project" value="UniProtKB-KW"/>
</dbReference>
<evidence type="ECO:0000256" key="6">
    <source>
        <dbReference type="ARBA" id="ARBA00023014"/>
    </source>
</evidence>
<keyword evidence="5 9" id="KW-0408">Iron</keyword>
<sequence>METIKKIKEQIKENKFLLYMKGSPDRPSCTFSMRAVQIIRLCKVRFAYIDVLKHDDIRRFLPEYSNWPTFPQLWINRKFVGGFDIMKELYFEGKLQNMFK</sequence>
<keyword evidence="4 9" id="KW-0479">Metal-binding</keyword>
<gene>
    <name evidence="11" type="ORF">P689_122121</name>
</gene>
<dbReference type="InterPro" id="IPR004480">
    <property type="entry name" value="Monothiol_GRX-rel"/>
</dbReference>
<dbReference type="Proteomes" id="UP000054529">
    <property type="component" value="Unassembled WGS sequence"/>
</dbReference>
<keyword evidence="7" id="KW-0676">Redox-active center</keyword>
<dbReference type="GO" id="GO:0051537">
    <property type="term" value="F:2 iron, 2 sulfur cluster binding"/>
    <property type="evidence" value="ECO:0007669"/>
    <property type="project" value="UniProtKB-KW"/>
</dbReference>
<organism evidence="11 12">
    <name type="scientific">Candidatus Riesia pediculischaeffi PTSU</name>
    <dbReference type="NCBI Taxonomy" id="1401651"/>
    <lineage>
        <taxon>Bacteria</taxon>
        <taxon>Pseudomonadati</taxon>
        <taxon>Pseudomonadota</taxon>
        <taxon>Gammaproteobacteria</taxon>
        <taxon>Enterobacterales</taxon>
        <taxon>Enterobacteriaceae</taxon>
        <taxon>Candidatus Riesia</taxon>
    </lineage>
</organism>
<dbReference type="RefSeq" id="WP_039719753.1">
    <property type="nucleotide sequence ID" value="NZ_AWXV01000004.1"/>
</dbReference>
<dbReference type="GO" id="GO:0015036">
    <property type="term" value="F:disulfide oxidoreductase activity"/>
    <property type="evidence" value="ECO:0007669"/>
    <property type="project" value="InterPro"/>
</dbReference>
<dbReference type="PANTHER" id="PTHR10293:SF72">
    <property type="entry name" value="MONOTHIOL GLUTAREDOXIN-S14, CHLOROPLASTIC"/>
    <property type="match status" value="1"/>
</dbReference>
<dbReference type="InterPro" id="IPR014434">
    <property type="entry name" value="Monothiol_GRX"/>
</dbReference>
<evidence type="ECO:0000313" key="11">
    <source>
        <dbReference type="EMBL" id="KIE63952.1"/>
    </source>
</evidence>
<dbReference type="NCBIfam" id="TIGR00365">
    <property type="entry name" value="Grx4 family monothiol glutaredoxin"/>
    <property type="match status" value="1"/>
</dbReference>
<dbReference type="OrthoDB" id="9804115at2"/>
<dbReference type="InterPro" id="IPR033658">
    <property type="entry name" value="GRX_PICOT-like"/>
</dbReference>
<proteinExistence type="inferred from homology"/>
<evidence type="ECO:0000256" key="4">
    <source>
        <dbReference type="ARBA" id="ARBA00022723"/>
    </source>
</evidence>
<dbReference type="PROSITE" id="PS51354">
    <property type="entry name" value="GLUTAREDOXIN_2"/>
    <property type="match status" value="1"/>
</dbReference>
<evidence type="ECO:0000256" key="3">
    <source>
        <dbReference type="ARBA" id="ARBA00022714"/>
    </source>
</evidence>
<dbReference type="InterPro" id="IPR002109">
    <property type="entry name" value="Glutaredoxin"/>
</dbReference>
<evidence type="ECO:0000256" key="7">
    <source>
        <dbReference type="ARBA" id="ARBA00023284"/>
    </source>
</evidence>
<evidence type="ECO:0000259" key="10">
    <source>
        <dbReference type="Pfam" id="PF00462"/>
    </source>
</evidence>
<dbReference type="EMBL" id="AWXV01000004">
    <property type="protein sequence ID" value="KIE63952.1"/>
    <property type="molecule type" value="Genomic_DNA"/>
</dbReference>
<feature type="domain" description="Glutaredoxin" evidence="10">
    <location>
        <begin position="17"/>
        <end position="80"/>
    </location>
</feature>
<dbReference type="SUPFAM" id="SSF52833">
    <property type="entry name" value="Thioredoxin-like"/>
    <property type="match status" value="1"/>
</dbReference>
<evidence type="ECO:0000256" key="2">
    <source>
        <dbReference type="ARBA" id="ARBA00009630"/>
    </source>
</evidence>
<name>A0A0C1S066_9ENTR</name>
<dbReference type="PIRSF" id="PIRSF005894">
    <property type="entry name" value="Monothiol_GRX"/>
    <property type="match status" value="1"/>
</dbReference>